<comment type="catalytic activity">
    <reaction evidence="12 13">
        <text>DNA(n) + a 2'-deoxyribonucleoside 5'-triphosphate = DNA(n+1) + diphosphate</text>
        <dbReference type="Rhea" id="RHEA:22508"/>
        <dbReference type="Rhea" id="RHEA-COMP:17339"/>
        <dbReference type="Rhea" id="RHEA-COMP:17340"/>
        <dbReference type="ChEBI" id="CHEBI:33019"/>
        <dbReference type="ChEBI" id="CHEBI:61560"/>
        <dbReference type="ChEBI" id="CHEBI:173112"/>
        <dbReference type="EC" id="2.7.7.7"/>
    </reaction>
</comment>
<evidence type="ECO:0000256" key="1">
    <source>
        <dbReference type="ARBA" id="ARBA00003452"/>
    </source>
</evidence>
<evidence type="ECO:0000256" key="4">
    <source>
        <dbReference type="ARBA" id="ARBA00022679"/>
    </source>
</evidence>
<keyword evidence="8 13" id="KW-0378">Hydrolase</keyword>
<evidence type="ECO:0000256" key="7">
    <source>
        <dbReference type="ARBA" id="ARBA00022722"/>
    </source>
</evidence>
<dbReference type="EC" id="2.7.7.7" evidence="13"/>
<keyword evidence="4 13" id="KW-0808">Transferase</keyword>
<proteinExistence type="inferred from homology"/>
<dbReference type="InterPro" id="IPR004805">
    <property type="entry name" value="DnaE2/DnaE/PolC"/>
</dbReference>
<keyword evidence="5 13" id="KW-0548">Nucleotidyltransferase</keyword>
<dbReference type="Pfam" id="PF17657">
    <property type="entry name" value="DNA_pol3_finger"/>
    <property type="match status" value="1"/>
</dbReference>
<evidence type="ECO:0000259" key="14">
    <source>
        <dbReference type="SMART" id="SM00479"/>
    </source>
</evidence>
<evidence type="ECO:0000256" key="2">
    <source>
        <dbReference type="ARBA" id="ARBA00004496"/>
    </source>
</evidence>
<dbReference type="InterPro" id="IPR003141">
    <property type="entry name" value="Pol/His_phosphatase_N"/>
</dbReference>
<dbReference type="InterPro" id="IPR006054">
    <property type="entry name" value="DnaQ"/>
</dbReference>
<keyword evidence="9 13" id="KW-0269">Exonuclease</keyword>
<comment type="subcellular location">
    <subcellularLocation>
        <location evidence="2 13">Cytoplasm</location>
    </subcellularLocation>
</comment>
<keyword evidence="10 13" id="KW-0239">DNA-directed DNA polymerase</keyword>
<dbReference type="InterPro" id="IPR029460">
    <property type="entry name" value="DNAPol_HHH"/>
</dbReference>
<dbReference type="Proteomes" id="UP000005753">
    <property type="component" value="Chromosome"/>
</dbReference>
<dbReference type="Gene3D" id="6.10.140.1510">
    <property type="match status" value="1"/>
</dbReference>
<dbReference type="SMART" id="SM00479">
    <property type="entry name" value="EXOIII"/>
    <property type="match status" value="1"/>
</dbReference>
<keyword evidence="3 13" id="KW-0963">Cytoplasm</keyword>
<evidence type="ECO:0000256" key="9">
    <source>
        <dbReference type="ARBA" id="ARBA00022839"/>
    </source>
</evidence>
<dbReference type="NCBIfam" id="TIGR01405">
    <property type="entry name" value="polC_Gram_pos"/>
    <property type="match status" value="1"/>
</dbReference>
<dbReference type="SMART" id="SM00481">
    <property type="entry name" value="POLIIIAc"/>
    <property type="match status" value="1"/>
</dbReference>
<evidence type="ECO:0000259" key="15">
    <source>
        <dbReference type="SMART" id="SM00481"/>
    </source>
</evidence>
<dbReference type="NCBIfam" id="TIGR00573">
    <property type="entry name" value="dnaq"/>
    <property type="match status" value="1"/>
</dbReference>
<dbReference type="Pfam" id="PF14480">
    <property type="entry name" value="DNA_pol3_a_NI"/>
    <property type="match status" value="1"/>
</dbReference>
<comment type="similarity">
    <text evidence="13">Belongs to the DNA polymerase type-C family. PolC subfamily.</text>
</comment>
<dbReference type="Gene3D" id="1.20.5.140">
    <property type="match status" value="1"/>
</dbReference>
<dbReference type="Gene3D" id="3.30.420.10">
    <property type="entry name" value="Ribonuclease H-like superfamily/Ribonuclease H"/>
    <property type="match status" value="1"/>
</dbReference>
<dbReference type="Pfam" id="PF14579">
    <property type="entry name" value="HHH_6"/>
    <property type="match status" value="1"/>
</dbReference>
<dbReference type="PANTHER" id="PTHR32294:SF5">
    <property type="entry name" value="DNA POLYMERASE III POLC-TYPE"/>
    <property type="match status" value="1"/>
</dbReference>
<evidence type="ECO:0000256" key="3">
    <source>
        <dbReference type="ARBA" id="ARBA00022490"/>
    </source>
</evidence>
<dbReference type="InterPro" id="IPR011708">
    <property type="entry name" value="DNA_pol3_alpha_NTPase_dom"/>
</dbReference>
<dbReference type="OrthoDB" id="9804290at2"/>
<evidence type="ECO:0000256" key="13">
    <source>
        <dbReference type="HAMAP-Rule" id="MF_00356"/>
    </source>
</evidence>
<dbReference type="HOGENOM" id="CLU_003297_2_0_9"/>
<dbReference type="Gene3D" id="1.10.150.870">
    <property type="match status" value="1"/>
</dbReference>
<evidence type="ECO:0000256" key="11">
    <source>
        <dbReference type="ARBA" id="ARBA00025611"/>
    </source>
</evidence>
<keyword evidence="17" id="KW-1185">Reference proteome</keyword>
<organism evidence="16 17">
    <name type="scientific">Eubacterium cellulosolvens (strain ATCC 43171 / JCM 9499 / 6)</name>
    <name type="common">Cillobacterium cellulosolvens</name>
    <dbReference type="NCBI Taxonomy" id="633697"/>
    <lineage>
        <taxon>Bacteria</taxon>
        <taxon>Bacillati</taxon>
        <taxon>Bacillota</taxon>
        <taxon>Clostridia</taxon>
        <taxon>Eubacteriales</taxon>
        <taxon>Eubacteriaceae</taxon>
        <taxon>Eubacterium</taxon>
    </lineage>
</organism>
<dbReference type="Gene3D" id="3.30.1900.20">
    <property type="match status" value="2"/>
</dbReference>
<dbReference type="InterPro" id="IPR013520">
    <property type="entry name" value="Ribonucl_H"/>
</dbReference>
<dbReference type="CDD" id="cd06127">
    <property type="entry name" value="DEDDh"/>
    <property type="match status" value="1"/>
</dbReference>
<dbReference type="Gene3D" id="2.40.50.140">
    <property type="entry name" value="Nucleic acid-binding proteins"/>
    <property type="match status" value="1"/>
</dbReference>
<dbReference type="InterPro" id="IPR044923">
    <property type="entry name" value="PolC_middle_finger_sf"/>
</dbReference>
<dbReference type="CDD" id="cd04484">
    <property type="entry name" value="polC_OBF"/>
    <property type="match status" value="1"/>
</dbReference>
<gene>
    <name evidence="13" type="primary">polC</name>
    <name evidence="16" type="ORF">EubceDRAFT1_1060</name>
</gene>
<keyword evidence="7 13" id="KW-0540">Nuclease</keyword>
<dbReference type="Pfam" id="PF07733">
    <property type="entry name" value="DNA_pol3_alpha"/>
    <property type="match status" value="2"/>
</dbReference>
<dbReference type="GO" id="GO:0006261">
    <property type="term" value="P:DNA-templated DNA replication"/>
    <property type="evidence" value="ECO:0007669"/>
    <property type="project" value="UniProtKB-UniRule"/>
</dbReference>
<dbReference type="SUPFAM" id="SSF53098">
    <property type="entry name" value="Ribonuclease H-like"/>
    <property type="match status" value="1"/>
</dbReference>
<dbReference type="STRING" id="633697.EubceDRAFT1_1060"/>
<dbReference type="Gene3D" id="1.10.150.700">
    <property type="entry name" value="PolC, middle finger domain"/>
    <property type="match status" value="1"/>
</dbReference>
<dbReference type="EMBL" id="CM001487">
    <property type="protein sequence ID" value="EIM56878.1"/>
    <property type="molecule type" value="Genomic_DNA"/>
</dbReference>
<dbReference type="PANTHER" id="PTHR32294">
    <property type="entry name" value="DNA POLYMERASE III SUBUNIT ALPHA"/>
    <property type="match status" value="1"/>
</dbReference>
<dbReference type="InterPro" id="IPR028112">
    <property type="entry name" value="DNA_PolC-type_N_I"/>
</dbReference>
<dbReference type="GO" id="GO:0003677">
    <property type="term" value="F:DNA binding"/>
    <property type="evidence" value="ECO:0007669"/>
    <property type="project" value="UniProtKB-UniRule"/>
</dbReference>
<reference evidence="16 17" key="1">
    <citation type="submission" date="2010-08" db="EMBL/GenBank/DDBJ databases">
        <authorList>
            <consortium name="US DOE Joint Genome Institute (JGI-PGF)"/>
            <person name="Lucas S."/>
            <person name="Copeland A."/>
            <person name="Lapidus A."/>
            <person name="Cheng J.-F."/>
            <person name="Bruce D."/>
            <person name="Goodwin L."/>
            <person name="Pitluck S."/>
            <person name="Land M.L."/>
            <person name="Hauser L."/>
            <person name="Chang Y.-J."/>
            <person name="Anderson I.J."/>
            <person name="Johnson E."/>
            <person name="Mulhopadhyay B."/>
            <person name="Kyrpides N."/>
            <person name="Woyke T.J."/>
        </authorList>
    </citation>
    <scope>NUCLEOTIDE SEQUENCE [LARGE SCALE GENOMIC DNA]</scope>
    <source>
        <strain evidence="16 17">6</strain>
    </source>
</reference>
<dbReference type="FunFam" id="3.30.420.10:FF:000045">
    <property type="entry name" value="3'-5' exonuclease DinG"/>
    <property type="match status" value="1"/>
</dbReference>
<dbReference type="Pfam" id="PF02811">
    <property type="entry name" value="PHP"/>
    <property type="match status" value="1"/>
</dbReference>
<dbReference type="InterPro" id="IPR004365">
    <property type="entry name" value="NA-bd_OB_tRNA"/>
</dbReference>
<evidence type="ECO:0000256" key="10">
    <source>
        <dbReference type="ARBA" id="ARBA00022932"/>
    </source>
</evidence>
<dbReference type="InterPro" id="IPR006308">
    <property type="entry name" value="Pol_III_a_PolC-type_gram_pos"/>
</dbReference>
<dbReference type="HAMAP" id="MF_00356">
    <property type="entry name" value="DNApol_PolC"/>
    <property type="match status" value="1"/>
</dbReference>
<dbReference type="NCBIfam" id="NF001688">
    <property type="entry name" value="PRK00448.1"/>
    <property type="match status" value="1"/>
</dbReference>
<dbReference type="GO" id="GO:0008408">
    <property type="term" value="F:3'-5' exonuclease activity"/>
    <property type="evidence" value="ECO:0007669"/>
    <property type="project" value="UniProtKB-UniRule"/>
</dbReference>
<dbReference type="Gene3D" id="3.20.20.140">
    <property type="entry name" value="Metal-dependent hydrolases"/>
    <property type="match status" value="2"/>
</dbReference>
<dbReference type="GO" id="GO:0003887">
    <property type="term" value="F:DNA-directed DNA polymerase activity"/>
    <property type="evidence" value="ECO:0007669"/>
    <property type="project" value="UniProtKB-UniRule"/>
</dbReference>
<evidence type="ECO:0000313" key="17">
    <source>
        <dbReference type="Proteomes" id="UP000005753"/>
    </source>
</evidence>
<feature type="domain" description="Polymerase/histidinol phosphatase N-terminal" evidence="15">
    <location>
        <begin position="392"/>
        <end position="484"/>
    </location>
</feature>
<comment type="function">
    <text evidence="11">DNA polymerase III is a complex, multichain enzyme responsible for most of the replicative synthesis in bacteria. This DNA polymerase also exhibits 3' to 5' exonuclease activity. The alpha chain is the DNA polymerase.</text>
</comment>
<dbReference type="eggNOG" id="COG2176">
    <property type="taxonomic scope" value="Bacteria"/>
</dbReference>
<evidence type="ECO:0000256" key="6">
    <source>
        <dbReference type="ARBA" id="ARBA00022705"/>
    </source>
</evidence>
<dbReference type="Pfam" id="PF00929">
    <property type="entry name" value="RNase_T"/>
    <property type="match status" value="1"/>
</dbReference>
<dbReference type="InterPro" id="IPR040982">
    <property type="entry name" value="DNA_pol3_finger"/>
</dbReference>
<sequence>MDSYESEKTLSEVFPNLDLEGDLDEYLKFARVKRIAMDRRRNVLHVYLDSTQWIQKKYIYELEKQIREKLFPRTEISVKVSEHFILSRQYTPERLLEVYKKSMLFELKQKDVLLSYLFRTARISFPEEGKMLMELEDSVIGHTRSADLCRYVDHVFTERSGMDMEIELSYYEVSDRKDRENSERLIQAKARHIWANSQKGREAGGVAAALPEQEEGTGQASAAAAALAPVAKAPGGKTPSAGGKFKGKFSGRRGGFGFSDRLKADEDDPNLIYGRDFEDDSIAIESIDETVGEAAIRGEVVACEIRDLRNEKALVIFAVTDDTDTIQAKIFILQSQKKELEGEIKPGKFIKLKGRVMMDNWEHELTFQSISGIVRTTDFREKRYDNSPEKRVELHCHTKMSDMDGVSDVRRLVKRAYQWGMPAIAITDHGVVQAFPDANHEMEDIDGAYRKKYAAEHPDATKDELKKVSAPFKVIYGMEGYLVDDMKGIATDSRGQSLDDNYVVFDIETTGLSNLTCKIIEIGAVRVEHGEVVSRFSEFINPEVPIPFKITELTSITDAMVEDAPVIEEILPKFREFCGDAVLVAHNADFDTGFIKMECERQKLDWEFTYVDTVAMAQMLLPGLSRFKLDTVAKAVGVPLEHHHRAVDDAECTAWIFVKFVEMLKERNILDLDALNKEGSVNQNAIRKMKSHHVIILAKNEEGRVNLYRCVSESHLKYFNRQAKLPRSFIEEHREGLIIGSACVAGELYQALLRGAPDAEIARIVNFYDYLEIQPLGNNAFLIEDEKNPAVTCMEDLQEINRKIVKLGEQFHKPVVATCDVHFMDPEDEIYRRIIMAGKKFADADKQEPLFLRTTEEMLAEFEYLGSEKAREVVIENTQKIADMVEKISPIYPKKCPPVIPKSDEMLRTICERKAHEIYGPDLPEEVSARLERELTSIISNGYAVMYIIAQKLVWKCNEDGYLVGSRGSVGSSFAATMSGITEVNPLPPHYLCHHDYHVEFNTPDVEKYRKMGYSGCDMPDKECPVCGKLMDKIGFNIPFETFLGFAGNKEPDIDLNFSGEYQTKAHAYTSVIFGDGQTFKAGTIGTLADKTAFGFVKNYYEERGIHKRTCEIDRIVKGCVGIRRTTGQHPGGIIVLPVGMDINTITPVQHPADDPNSDIISTHFDYHSIDSNLLKLDILGHDDPTMIRMLEDLTGEDATKIPLDEPKVMSLFQNLSALNLQPSDIRGIKLGTLGIPEFGTSFAMQMLFDTKPQNFTDLCRISGLSHGTDVYLGNAETLIKEGKCTLGTAICCRDDIMVYLINRGMDSEESFSIMEKVRKGIIAKGVCKEWPDWIKDMKEHGVPDWYIWSCEKIKYMFPKGHAVAYVMMAYRVGWFKVYKPLAYYAAFFSIRAKAFSYEKMCQGRQHLEQIMDEYNSRKDQLSKMEQDQYTDMCLVEEMYARGLEFMPIDIYRVQPHRFQIIDGKLMPSLDAIDGLGSVAADSICLAARDGKFLSKDDLRQRGKVGKSITDTLDRLGIVSDLPETNQISLFDFASM</sequence>
<feature type="domain" description="Exonuclease" evidence="14">
    <location>
        <begin position="501"/>
        <end position="666"/>
    </location>
</feature>
<dbReference type="InterPro" id="IPR004013">
    <property type="entry name" value="PHP_dom"/>
</dbReference>
<dbReference type="InterPro" id="IPR012340">
    <property type="entry name" value="NA-bd_OB-fold"/>
</dbReference>
<comment type="function">
    <text evidence="1 13">Required for replicative DNA synthesis. This DNA polymerase also exhibits 3' to 5' exonuclease activity.</text>
</comment>
<evidence type="ECO:0000256" key="5">
    <source>
        <dbReference type="ARBA" id="ARBA00022695"/>
    </source>
</evidence>
<evidence type="ECO:0000313" key="16">
    <source>
        <dbReference type="EMBL" id="EIM56878.1"/>
    </source>
</evidence>
<name>I5ASV5_EUBC6</name>
<dbReference type="GO" id="GO:0005737">
    <property type="term" value="C:cytoplasm"/>
    <property type="evidence" value="ECO:0007669"/>
    <property type="project" value="UniProtKB-SubCell"/>
</dbReference>
<evidence type="ECO:0000256" key="8">
    <source>
        <dbReference type="ARBA" id="ARBA00022801"/>
    </source>
</evidence>
<accession>I5ASV5</accession>
<reference evidence="16 17" key="2">
    <citation type="submission" date="2012-02" db="EMBL/GenBank/DDBJ databases">
        <title>Improved High-Quality Draft sequence of Eubacterium cellulosolvens 6.</title>
        <authorList>
            <consortium name="US DOE Joint Genome Institute"/>
            <person name="Lucas S."/>
            <person name="Han J."/>
            <person name="Lapidus A."/>
            <person name="Cheng J.-F."/>
            <person name="Goodwin L."/>
            <person name="Pitluck S."/>
            <person name="Peters L."/>
            <person name="Mikhailova N."/>
            <person name="Gu W."/>
            <person name="Detter J.C."/>
            <person name="Han C."/>
            <person name="Tapia R."/>
            <person name="Land M."/>
            <person name="Hauser L."/>
            <person name="Kyrpides N."/>
            <person name="Ivanova N."/>
            <person name="Pagani I."/>
            <person name="Johnson E."/>
            <person name="Mukhopadhyay B."/>
            <person name="Anderson I."/>
            <person name="Woyke T."/>
        </authorList>
    </citation>
    <scope>NUCLEOTIDE SEQUENCE [LARGE SCALE GENOMIC DNA]</scope>
    <source>
        <strain evidence="16 17">6</strain>
    </source>
</reference>
<keyword evidence="6 13" id="KW-0235">DNA replication</keyword>
<dbReference type="Pfam" id="PF01336">
    <property type="entry name" value="tRNA_anti-codon"/>
    <property type="match status" value="1"/>
</dbReference>
<dbReference type="InterPro" id="IPR036397">
    <property type="entry name" value="RNaseH_sf"/>
</dbReference>
<dbReference type="CDD" id="cd07435">
    <property type="entry name" value="PHP_PolIIIA_POLC"/>
    <property type="match status" value="1"/>
</dbReference>
<dbReference type="InterPro" id="IPR012337">
    <property type="entry name" value="RNaseH-like_sf"/>
</dbReference>
<evidence type="ECO:0000256" key="12">
    <source>
        <dbReference type="ARBA" id="ARBA00049244"/>
    </source>
</evidence>
<protein>
    <recommendedName>
        <fullName evidence="13">DNA polymerase III PolC-type</fullName>
        <shortName evidence="13">PolIII</shortName>
        <ecNumber evidence="13">2.7.7.7</ecNumber>
    </recommendedName>
</protein>